<dbReference type="Pfam" id="PF00075">
    <property type="entry name" value="RNase_H"/>
    <property type="match status" value="1"/>
</dbReference>
<protein>
    <recommendedName>
        <fullName evidence="1">RNase H type-1 domain-containing protein</fullName>
    </recommendedName>
</protein>
<dbReference type="InterPro" id="IPR002156">
    <property type="entry name" value="RNaseH_domain"/>
</dbReference>
<dbReference type="EMBL" id="JAIFRP010000165">
    <property type="protein sequence ID" value="KAK2578805.1"/>
    <property type="molecule type" value="Genomic_DNA"/>
</dbReference>
<dbReference type="Gene3D" id="3.30.420.10">
    <property type="entry name" value="Ribonuclease H-like superfamily/Ribonuclease H"/>
    <property type="match status" value="1"/>
</dbReference>
<reference evidence="2" key="2">
    <citation type="journal article" date="2023" name="Commun. Biol.">
        <title>Intrasexual cuticular hydrocarbon dimorphism in a wasp sheds light on hydrocarbon biosynthesis genes in Hymenoptera.</title>
        <authorList>
            <person name="Moris V.C."/>
            <person name="Podsiadlowski L."/>
            <person name="Martin S."/>
            <person name="Oeyen J.P."/>
            <person name="Donath A."/>
            <person name="Petersen M."/>
            <person name="Wilbrandt J."/>
            <person name="Misof B."/>
            <person name="Liedtke D."/>
            <person name="Thamm M."/>
            <person name="Scheiner R."/>
            <person name="Schmitt T."/>
            <person name="Niehuis O."/>
        </authorList>
    </citation>
    <scope>NUCLEOTIDE SEQUENCE</scope>
    <source>
        <strain evidence="2">GBR_01_08_01A</strain>
    </source>
</reference>
<dbReference type="GO" id="GO:0004523">
    <property type="term" value="F:RNA-DNA hybrid ribonuclease activity"/>
    <property type="evidence" value="ECO:0007669"/>
    <property type="project" value="InterPro"/>
</dbReference>
<dbReference type="Proteomes" id="UP001258017">
    <property type="component" value="Unassembled WGS sequence"/>
</dbReference>
<reference evidence="2" key="1">
    <citation type="submission" date="2021-08" db="EMBL/GenBank/DDBJ databases">
        <authorList>
            <person name="Misof B."/>
            <person name="Oliver O."/>
            <person name="Podsiadlowski L."/>
            <person name="Donath A."/>
            <person name="Peters R."/>
            <person name="Mayer C."/>
            <person name="Rust J."/>
            <person name="Gunkel S."/>
            <person name="Lesny P."/>
            <person name="Martin S."/>
            <person name="Oeyen J.P."/>
            <person name="Petersen M."/>
            <person name="Panagiotis P."/>
            <person name="Wilbrandt J."/>
            <person name="Tanja T."/>
        </authorList>
    </citation>
    <scope>NUCLEOTIDE SEQUENCE</scope>
    <source>
        <strain evidence="2">GBR_01_08_01A</strain>
        <tissue evidence="2">Thorax + abdomen</tissue>
    </source>
</reference>
<proteinExistence type="predicted"/>
<evidence type="ECO:0000313" key="3">
    <source>
        <dbReference type="Proteomes" id="UP001258017"/>
    </source>
</evidence>
<gene>
    <name evidence="2" type="ORF">KPH14_012834</name>
</gene>
<dbReference type="AlphaFoldDB" id="A0AAD9RFH5"/>
<dbReference type="CDD" id="cd09276">
    <property type="entry name" value="Rnase_HI_RT_non_LTR"/>
    <property type="match status" value="1"/>
</dbReference>
<name>A0AAD9RFH5_9HYME</name>
<organism evidence="2 3">
    <name type="scientific">Odynerus spinipes</name>
    <dbReference type="NCBI Taxonomy" id="1348599"/>
    <lineage>
        <taxon>Eukaryota</taxon>
        <taxon>Metazoa</taxon>
        <taxon>Ecdysozoa</taxon>
        <taxon>Arthropoda</taxon>
        <taxon>Hexapoda</taxon>
        <taxon>Insecta</taxon>
        <taxon>Pterygota</taxon>
        <taxon>Neoptera</taxon>
        <taxon>Endopterygota</taxon>
        <taxon>Hymenoptera</taxon>
        <taxon>Apocrita</taxon>
        <taxon>Aculeata</taxon>
        <taxon>Vespoidea</taxon>
        <taxon>Vespidae</taxon>
        <taxon>Eumeninae</taxon>
        <taxon>Odynerus</taxon>
    </lineage>
</organism>
<sequence>MENTRTFFTDGSKIENKTFVGFAVLDCSKNVVCSFRSYKITSIFTAEAMAILEALKIVEGALERNFSIFTDSKSVVEAVNGMPKLGSSSYIIFKIKDKLRYLVTKGKKVKLFWIPAHKGIIFNEMVDIEAKASCDSGRDTVECIPNSDWRTFWKELCMKEARVWYSENEGGKGKKYFEMFYRYEKKLWFTELSLSRKAITSINRIRSGHTYVKQSLKIFNIVSTDLCECGEGVESVNHIFWQCVRYEMAREEMIKDLKKAGQFPPYNIVPLLCSMKPSCLAALGRFINLAEISI</sequence>
<dbReference type="PROSITE" id="PS50879">
    <property type="entry name" value="RNASE_H_1"/>
    <property type="match status" value="1"/>
</dbReference>
<dbReference type="InterPro" id="IPR012337">
    <property type="entry name" value="RNaseH-like_sf"/>
</dbReference>
<dbReference type="InterPro" id="IPR036397">
    <property type="entry name" value="RNaseH_sf"/>
</dbReference>
<evidence type="ECO:0000259" key="1">
    <source>
        <dbReference type="PROSITE" id="PS50879"/>
    </source>
</evidence>
<dbReference type="GO" id="GO:0003676">
    <property type="term" value="F:nucleic acid binding"/>
    <property type="evidence" value="ECO:0007669"/>
    <property type="project" value="InterPro"/>
</dbReference>
<comment type="caution">
    <text evidence="2">The sequence shown here is derived from an EMBL/GenBank/DDBJ whole genome shotgun (WGS) entry which is preliminary data.</text>
</comment>
<evidence type="ECO:0000313" key="2">
    <source>
        <dbReference type="EMBL" id="KAK2578805.1"/>
    </source>
</evidence>
<dbReference type="SUPFAM" id="SSF53098">
    <property type="entry name" value="Ribonuclease H-like"/>
    <property type="match status" value="1"/>
</dbReference>
<keyword evidence="3" id="KW-1185">Reference proteome</keyword>
<accession>A0AAD9RFH5</accession>
<feature type="domain" description="RNase H type-1" evidence="1">
    <location>
        <begin position="1"/>
        <end position="135"/>
    </location>
</feature>